<dbReference type="Proteomes" id="UP000789405">
    <property type="component" value="Unassembled WGS sequence"/>
</dbReference>
<gene>
    <name evidence="3" type="ORF">DERYTH_LOCUS24367</name>
</gene>
<keyword evidence="1" id="KW-0175">Coiled coil</keyword>
<dbReference type="AlphaFoldDB" id="A0A9N9K1B8"/>
<comment type="caution">
    <text evidence="3">The sequence shown here is derived from an EMBL/GenBank/DDBJ whole genome shotgun (WGS) entry which is preliminary data.</text>
</comment>
<keyword evidence="4" id="KW-1185">Reference proteome</keyword>
<feature type="transmembrane region" description="Helical" evidence="2">
    <location>
        <begin position="104"/>
        <end position="127"/>
    </location>
</feature>
<name>A0A9N9K1B8_9GLOM</name>
<dbReference type="OrthoDB" id="2135133at2759"/>
<proteinExistence type="predicted"/>
<keyword evidence="2" id="KW-1133">Transmembrane helix</keyword>
<accession>A0A9N9K1B8</accession>
<keyword evidence="2" id="KW-0812">Transmembrane</keyword>
<feature type="coiled-coil region" evidence="1">
    <location>
        <begin position="18"/>
        <end position="96"/>
    </location>
</feature>
<evidence type="ECO:0000313" key="4">
    <source>
        <dbReference type="Proteomes" id="UP000789405"/>
    </source>
</evidence>
<keyword evidence="2" id="KW-0472">Membrane</keyword>
<sequence length="131" mass="14929">MLARQEAEKKYYEILQEEEHLKVEINNVKIENEKIQNQLEEKVKGMEECLHNQEQQSRQAIDQQRILHERMLNQVREDCQSRINNLQGQLNRALERKPGFWDSMAGVAGGIAGGLLGGVGGLIGGLFRGLF</sequence>
<reference evidence="3" key="1">
    <citation type="submission" date="2021-06" db="EMBL/GenBank/DDBJ databases">
        <authorList>
            <person name="Kallberg Y."/>
            <person name="Tangrot J."/>
            <person name="Rosling A."/>
        </authorList>
    </citation>
    <scope>NUCLEOTIDE SEQUENCE</scope>
    <source>
        <strain evidence="3">MA453B</strain>
    </source>
</reference>
<organism evidence="3 4">
    <name type="scientific">Dentiscutata erythropus</name>
    <dbReference type="NCBI Taxonomy" id="1348616"/>
    <lineage>
        <taxon>Eukaryota</taxon>
        <taxon>Fungi</taxon>
        <taxon>Fungi incertae sedis</taxon>
        <taxon>Mucoromycota</taxon>
        <taxon>Glomeromycotina</taxon>
        <taxon>Glomeromycetes</taxon>
        <taxon>Diversisporales</taxon>
        <taxon>Gigasporaceae</taxon>
        <taxon>Dentiscutata</taxon>
    </lineage>
</organism>
<dbReference type="EMBL" id="CAJVPY010040648">
    <property type="protein sequence ID" value="CAG8805914.1"/>
    <property type="molecule type" value="Genomic_DNA"/>
</dbReference>
<protein>
    <submittedName>
        <fullName evidence="3">1550_t:CDS:1</fullName>
    </submittedName>
</protein>
<evidence type="ECO:0000256" key="2">
    <source>
        <dbReference type="SAM" id="Phobius"/>
    </source>
</evidence>
<evidence type="ECO:0000313" key="3">
    <source>
        <dbReference type="EMBL" id="CAG8805914.1"/>
    </source>
</evidence>
<evidence type="ECO:0000256" key="1">
    <source>
        <dbReference type="SAM" id="Coils"/>
    </source>
</evidence>